<evidence type="ECO:0000256" key="1">
    <source>
        <dbReference type="SAM" id="MobiDB-lite"/>
    </source>
</evidence>
<evidence type="ECO:0000313" key="5">
    <source>
        <dbReference type="Proteomes" id="UP000295106"/>
    </source>
</evidence>
<dbReference type="PANTHER" id="PTHR30273:SF2">
    <property type="entry name" value="PROTEIN FECR"/>
    <property type="match status" value="1"/>
</dbReference>
<feature type="compositionally biased region" description="Pro residues" evidence="1">
    <location>
        <begin position="1"/>
        <end position="12"/>
    </location>
</feature>
<dbReference type="Pfam" id="PF04773">
    <property type="entry name" value="FecR"/>
    <property type="match status" value="1"/>
</dbReference>
<feature type="domain" description="FecR N-terminal" evidence="3">
    <location>
        <begin position="18"/>
        <end position="58"/>
    </location>
</feature>
<evidence type="ECO:0000259" key="2">
    <source>
        <dbReference type="Pfam" id="PF04773"/>
    </source>
</evidence>
<dbReference type="EMBL" id="SLXD01000005">
    <property type="protein sequence ID" value="TCP02966.1"/>
    <property type="molecule type" value="Genomic_DNA"/>
</dbReference>
<organism evidence="4 5">
    <name type="scientific">Rubrivivax gelatinosus</name>
    <name type="common">Rhodocyclus gelatinosus</name>
    <name type="synonym">Rhodopseudomonas gelatinosa</name>
    <dbReference type="NCBI Taxonomy" id="28068"/>
    <lineage>
        <taxon>Bacteria</taxon>
        <taxon>Pseudomonadati</taxon>
        <taxon>Pseudomonadota</taxon>
        <taxon>Betaproteobacteria</taxon>
        <taxon>Burkholderiales</taxon>
        <taxon>Sphaerotilaceae</taxon>
        <taxon>Rubrivivax</taxon>
    </lineage>
</organism>
<evidence type="ECO:0000313" key="4">
    <source>
        <dbReference type="EMBL" id="TCP02966.1"/>
    </source>
</evidence>
<feature type="region of interest" description="Disordered" evidence="1">
    <location>
        <begin position="1"/>
        <end position="20"/>
    </location>
</feature>
<dbReference type="Gene3D" id="2.60.120.1440">
    <property type="match status" value="1"/>
</dbReference>
<dbReference type="InterPro" id="IPR032623">
    <property type="entry name" value="FecR_N"/>
</dbReference>
<dbReference type="GeneID" id="99684601"/>
<dbReference type="Pfam" id="PF16220">
    <property type="entry name" value="DUF4880"/>
    <property type="match status" value="1"/>
</dbReference>
<accession>A0A4R2MJ79</accession>
<dbReference type="RefSeq" id="WP_132646578.1">
    <property type="nucleotide sequence ID" value="NZ_CP181386.1"/>
</dbReference>
<dbReference type="AlphaFoldDB" id="A0A4R2MJ79"/>
<dbReference type="GO" id="GO:0016989">
    <property type="term" value="F:sigma factor antagonist activity"/>
    <property type="evidence" value="ECO:0007669"/>
    <property type="project" value="TreeGrafter"/>
</dbReference>
<gene>
    <name evidence="4" type="ORF">EV684_105132</name>
</gene>
<dbReference type="PIRSF" id="PIRSF018266">
    <property type="entry name" value="FecR"/>
    <property type="match status" value="1"/>
</dbReference>
<dbReference type="OrthoDB" id="1100567at2"/>
<dbReference type="InterPro" id="IPR012373">
    <property type="entry name" value="Ferrdict_sens_TM"/>
</dbReference>
<comment type="caution">
    <text evidence="4">The sequence shown here is derived from an EMBL/GenBank/DDBJ whole genome shotgun (WGS) entry which is preliminary data.</text>
</comment>
<proteinExistence type="predicted"/>
<feature type="domain" description="FecR protein" evidence="2">
    <location>
        <begin position="123"/>
        <end position="223"/>
    </location>
</feature>
<protein>
    <submittedName>
        <fullName evidence="4">FecR family protein</fullName>
    </submittedName>
</protein>
<dbReference type="Proteomes" id="UP000295106">
    <property type="component" value="Unassembled WGS sequence"/>
</dbReference>
<reference evidence="4 5" key="1">
    <citation type="submission" date="2019-03" db="EMBL/GenBank/DDBJ databases">
        <title>Genomic Encyclopedia of Type Strains, Phase IV (KMG-IV): sequencing the most valuable type-strain genomes for metagenomic binning, comparative biology and taxonomic classification.</title>
        <authorList>
            <person name="Goeker M."/>
        </authorList>
    </citation>
    <scope>NUCLEOTIDE SEQUENCE [LARGE SCALE GENOMIC DNA]</scope>
    <source>
        <strain evidence="4 5">DSM 1709</strain>
    </source>
</reference>
<sequence>MQPPHEGPPRAPTEPHEEEAARWVARRRDGLDAAGRQALQAWLDADPRHLRAFAELQDTFVRVAALPAGGVARLRAGMAPHGPARPSRRLGRRLGAALALAALGLGWTAWDRWSMQPRFDQHYATQRGEQLAVTLPDAAGGGSRVRLDSATRLDVRLHRDRRELRLHEGRASFAVHHDPARPLHVRAGPLDVLVTGTRFSVRHTREGLDAGRVIVEVEQGRVRVSSEAGSGKAAAVELRAGQMLGTDAAGVPGPVRPLVAAAATAWREGRIAFDGVPLAQALAEFERYGPTGVVVRDPAVGALPVGGSWRVGDARRFAETLPELLPVRLELRDGVIELVARPSPAGHAT</sequence>
<evidence type="ECO:0000259" key="3">
    <source>
        <dbReference type="Pfam" id="PF16220"/>
    </source>
</evidence>
<dbReference type="InterPro" id="IPR006860">
    <property type="entry name" value="FecR"/>
</dbReference>
<name>A0A4R2MJ79_RUBGE</name>
<dbReference type="PANTHER" id="PTHR30273">
    <property type="entry name" value="PERIPLASMIC SIGNAL SENSOR AND SIGMA FACTOR ACTIVATOR FECR-RELATED"/>
    <property type="match status" value="1"/>
</dbReference>